<keyword evidence="2" id="KW-0732">Signal</keyword>
<feature type="signal peptide" evidence="2">
    <location>
        <begin position="1"/>
        <end position="23"/>
    </location>
</feature>
<dbReference type="Gene3D" id="2.50.20.20">
    <property type="match status" value="1"/>
</dbReference>
<dbReference type="EMBL" id="JACHJW010000001">
    <property type="protein sequence ID" value="MBB4960010.1"/>
    <property type="molecule type" value="Genomic_DNA"/>
</dbReference>
<evidence type="ECO:0000313" key="3">
    <source>
        <dbReference type="EMBL" id="MBB4960010.1"/>
    </source>
</evidence>
<dbReference type="RefSeq" id="WP_184535841.1">
    <property type="nucleotide sequence ID" value="NZ_JACHJW010000001.1"/>
</dbReference>
<gene>
    <name evidence="3" type="ORF">FHR38_003743</name>
</gene>
<keyword evidence="4" id="KW-1185">Reference proteome</keyword>
<feature type="chain" id="PRO_5038496118" description="Lipoprotein" evidence="2">
    <location>
        <begin position="24"/>
        <end position="271"/>
    </location>
</feature>
<comment type="caution">
    <text evidence="3">The sequence shown here is derived from an EMBL/GenBank/DDBJ whole genome shotgun (WGS) entry which is preliminary data.</text>
</comment>
<reference evidence="3 4" key="1">
    <citation type="submission" date="2020-08" db="EMBL/GenBank/DDBJ databases">
        <title>Sequencing the genomes of 1000 actinobacteria strains.</title>
        <authorList>
            <person name="Klenk H.-P."/>
        </authorList>
    </citation>
    <scope>NUCLEOTIDE SEQUENCE [LARGE SCALE GENOMIC DNA]</scope>
    <source>
        <strain evidence="3 4">DSM 45886</strain>
    </source>
</reference>
<evidence type="ECO:0000256" key="1">
    <source>
        <dbReference type="SAM" id="MobiDB-lite"/>
    </source>
</evidence>
<organism evidence="3 4">
    <name type="scientific">Micromonospora polyrhachis</name>
    <dbReference type="NCBI Taxonomy" id="1282883"/>
    <lineage>
        <taxon>Bacteria</taxon>
        <taxon>Bacillati</taxon>
        <taxon>Actinomycetota</taxon>
        <taxon>Actinomycetes</taxon>
        <taxon>Micromonosporales</taxon>
        <taxon>Micromonosporaceae</taxon>
        <taxon>Micromonospora</taxon>
    </lineage>
</organism>
<evidence type="ECO:0000256" key="2">
    <source>
        <dbReference type="SAM" id="SignalP"/>
    </source>
</evidence>
<dbReference type="AlphaFoldDB" id="A0A7W7SS81"/>
<proteinExistence type="predicted"/>
<evidence type="ECO:0000313" key="4">
    <source>
        <dbReference type="Proteomes" id="UP000578819"/>
    </source>
</evidence>
<sequence length="271" mass="28757">MKIRRWTIAGVVAATLLTPGLTACNSATPAPFDAQSAAPAIPADPKEALLASTKEIAKGNFRFAVESNGMNSTGSVHMPSRSAQMSMKAADATLDFSMEIELIYVEPDSYVKMKLGGALADMPEMASLNTGKYMHLDQSKVKSIKDLQFDFNDVDPAGAALLTKAIVDVQKTGEGTYSGKIDLSKATEAGLSDEDVLKALGAQANSLPFTAKLDAQGRLTELAIKVPAVGEIKEQELKVTYSDYGAATATQKPEASQTQEAPAGVYEMWKD</sequence>
<name>A0A7W7SS81_9ACTN</name>
<dbReference type="Proteomes" id="UP000578819">
    <property type="component" value="Unassembled WGS sequence"/>
</dbReference>
<accession>A0A7W7SS81</accession>
<protein>
    <recommendedName>
        <fullName evidence="5">Lipoprotein</fullName>
    </recommendedName>
</protein>
<evidence type="ECO:0008006" key="5">
    <source>
        <dbReference type="Google" id="ProtNLM"/>
    </source>
</evidence>
<feature type="compositionally biased region" description="Polar residues" evidence="1">
    <location>
        <begin position="248"/>
        <end position="260"/>
    </location>
</feature>
<dbReference type="PROSITE" id="PS51257">
    <property type="entry name" value="PROKAR_LIPOPROTEIN"/>
    <property type="match status" value="1"/>
</dbReference>
<feature type="region of interest" description="Disordered" evidence="1">
    <location>
        <begin position="248"/>
        <end position="271"/>
    </location>
</feature>